<proteinExistence type="inferred from homology"/>
<evidence type="ECO:0000256" key="1">
    <source>
        <dbReference type="ARBA" id="ARBA00005854"/>
    </source>
</evidence>
<dbReference type="InterPro" id="IPR036291">
    <property type="entry name" value="NAD(P)-bd_dom_sf"/>
</dbReference>
<reference evidence="7 8" key="1">
    <citation type="submission" date="2024-03" db="EMBL/GenBank/DDBJ databases">
        <title>Human intestinal bacterial collection.</title>
        <authorList>
            <person name="Pauvert C."/>
            <person name="Hitch T.C.A."/>
            <person name="Clavel T."/>
        </authorList>
    </citation>
    <scope>NUCLEOTIDE SEQUENCE [LARGE SCALE GENOMIC DNA]</scope>
    <source>
        <strain evidence="7 8">CLA-AA-H190</strain>
    </source>
</reference>
<dbReference type="PANTHER" id="PTHR43333:SF1">
    <property type="entry name" value="D-ISOMER SPECIFIC 2-HYDROXYACID DEHYDROGENASE NAD-BINDING DOMAIN-CONTAINING PROTEIN"/>
    <property type="match status" value="1"/>
</dbReference>
<dbReference type="Proteomes" id="UP001469749">
    <property type="component" value="Unassembled WGS sequence"/>
</dbReference>
<dbReference type="InterPro" id="IPR006140">
    <property type="entry name" value="D-isomer_DH_NAD-bd"/>
</dbReference>
<evidence type="ECO:0000313" key="7">
    <source>
        <dbReference type="EMBL" id="MEQ2363995.1"/>
    </source>
</evidence>
<comment type="similarity">
    <text evidence="1 4">Belongs to the D-isomer specific 2-hydroxyacid dehydrogenase family.</text>
</comment>
<organism evidence="7 8">
    <name type="scientific">Coprococcus intestinihominis</name>
    <dbReference type="NCBI Taxonomy" id="3133154"/>
    <lineage>
        <taxon>Bacteria</taxon>
        <taxon>Bacillati</taxon>
        <taxon>Bacillota</taxon>
        <taxon>Clostridia</taxon>
        <taxon>Lachnospirales</taxon>
        <taxon>Lachnospiraceae</taxon>
        <taxon>Coprococcus</taxon>
    </lineage>
</organism>
<name>A0ABV1B0M5_9FIRM</name>
<evidence type="ECO:0000256" key="3">
    <source>
        <dbReference type="ARBA" id="ARBA00023027"/>
    </source>
</evidence>
<keyword evidence="3" id="KW-0520">NAD</keyword>
<gene>
    <name evidence="7" type="ORF">WMO25_02660</name>
</gene>
<dbReference type="RefSeq" id="WP_349083947.1">
    <property type="nucleotide sequence ID" value="NZ_JBBMEK010000017.1"/>
</dbReference>
<feature type="domain" description="D-isomer specific 2-hydroxyacid dehydrogenase NAD-binding" evidence="6">
    <location>
        <begin position="107"/>
        <end position="282"/>
    </location>
</feature>
<sequence>MEIMMEKTVLVVIPAEERHKEKLERAGKGCRFVYASPQTATEEMIEAADVIIGNVKPDRLHEPERLQWLQLNSAGADAYVKPGILRSTTMLTSATGAYGKAVAEHSFAMLLMLQKKLNLYRDAQTKNEWSDFGTVTSITDVTVLVVGLGDIGLHFARLASALGARVIGLKRSMGPCPEGVHELHTMDELDNLLPKVDVVASFVPSTATTYHMYTKERLMAMKDTAIFLNSGRGDAVASEVLYEALSEGWIASAGIDVTEPEPLPADSPLWQLPNLMMTPHISGQFHLPETFERIVDIAAANLEAYLKGENLRNRI</sequence>
<keyword evidence="2 4" id="KW-0560">Oxidoreductase</keyword>
<dbReference type="CDD" id="cd05300">
    <property type="entry name" value="2-Hacid_dh_1"/>
    <property type="match status" value="1"/>
</dbReference>
<evidence type="ECO:0000256" key="2">
    <source>
        <dbReference type="ARBA" id="ARBA00023002"/>
    </source>
</evidence>
<dbReference type="EMBL" id="JBBMEK010000017">
    <property type="protein sequence ID" value="MEQ2363995.1"/>
    <property type="molecule type" value="Genomic_DNA"/>
</dbReference>
<feature type="domain" description="D-isomer specific 2-hydroxyacid dehydrogenase catalytic" evidence="5">
    <location>
        <begin position="17"/>
        <end position="315"/>
    </location>
</feature>
<dbReference type="Gene3D" id="3.40.50.720">
    <property type="entry name" value="NAD(P)-binding Rossmann-like Domain"/>
    <property type="match status" value="2"/>
</dbReference>
<protein>
    <submittedName>
        <fullName evidence="7">D-2-hydroxyacid dehydrogenase</fullName>
    </submittedName>
</protein>
<evidence type="ECO:0000256" key="4">
    <source>
        <dbReference type="RuleBase" id="RU003719"/>
    </source>
</evidence>
<accession>A0ABV1B0M5</accession>
<comment type="caution">
    <text evidence="7">The sequence shown here is derived from an EMBL/GenBank/DDBJ whole genome shotgun (WGS) entry which is preliminary data.</text>
</comment>
<dbReference type="SUPFAM" id="SSF52283">
    <property type="entry name" value="Formate/glycerate dehydrogenase catalytic domain-like"/>
    <property type="match status" value="1"/>
</dbReference>
<dbReference type="Pfam" id="PF00389">
    <property type="entry name" value="2-Hacid_dh"/>
    <property type="match status" value="1"/>
</dbReference>
<dbReference type="InterPro" id="IPR006139">
    <property type="entry name" value="D-isomer_2_OHA_DH_cat_dom"/>
</dbReference>
<dbReference type="SUPFAM" id="SSF51735">
    <property type="entry name" value="NAD(P)-binding Rossmann-fold domains"/>
    <property type="match status" value="1"/>
</dbReference>
<dbReference type="PANTHER" id="PTHR43333">
    <property type="entry name" value="2-HACID_DH_C DOMAIN-CONTAINING PROTEIN"/>
    <property type="match status" value="1"/>
</dbReference>
<evidence type="ECO:0000313" key="8">
    <source>
        <dbReference type="Proteomes" id="UP001469749"/>
    </source>
</evidence>
<evidence type="ECO:0000259" key="6">
    <source>
        <dbReference type="Pfam" id="PF02826"/>
    </source>
</evidence>
<dbReference type="Pfam" id="PF02826">
    <property type="entry name" value="2-Hacid_dh_C"/>
    <property type="match status" value="1"/>
</dbReference>
<evidence type="ECO:0000259" key="5">
    <source>
        <dbReference type="Pfam" id="PF00389"/>
    </source>
</evidence>
<keyword evidence="8" id="KW-1185">Reference proteome</keyword>